<dbReference type="Pfam" id="PF00400">
    <property type="entry name" value="WD40"/>
    <property type="match status" value="1"/>
</dbReference>
<reference evidence="1" key="1">
    <citation type="submission" date="2021-01" db="EMBL/GenBank/DDBJ databases">
        <authorList>
            <consortium name="Genoscope - CEA"/>
            <person name="William W."/>
        </authorList>
    </citation>
    <scope>NUCLEOTIDE SEQUENCE</scope>
</reference>
<dbReference type="SMART" id="SM00320">
    <property type="entry name" value="WD40"/>
    <property type="match status" value="4"/>
</dbReference>
<protein>
    <recommendedName>
        <fullName evidence="3">WD40-repeat-containing domain</fullName>
    </recommendedName>
</protein>
<dbReference type="AlphaFoldDB" id="A0A8S1MU48"/>
<dbReference type="GO" id="GO:0016226">
    <property type="term" value="P:iron-sulfur cluster assembly"/>
    <property type="evidence" value="ECO:0007669"/>
    <property type="project" value="TreeGrafter"/>
</dbReference>
<organism evidence="1 2">
    <name type="scientific">Paramecium primaurelia</name>
    <dbReference type="NCBI Taxonomy" id="5886"/>
    <lineage>
        <taxon>Eukaryota</taxon>
        <taxon>Sar</taxon>
        <taxon>Alveolata</taxon>
        <taxon>Ciliophora</taxon>
        <taxon>Intramacronucleata</taxon>
        <taxon>Oligohymenophorea</taxon>
        <taxon>Peniculida</taxon>
        <taxon>Parameciidae</taxon>
        <taxon>Paramecium</taxon>
    </lineage>
</organism>
<dbReference type="InterPro" id="IPR001680">
    <property type="entry name" value="WD40_rpt"/>
</dbReference>
<gene>
    <name evidence="1" type="ORF">PPRIM_AZ9-3.1.T0700181</name>
</gene>
<accession>A0A8S1MU48</accession>
<dbReference type="EMBL" id="CAJJDM010000073">
    <property type="protein sequence ID" value="CAD8083680.1"/>
    <property type="molecule type" value="Genomic_DNA"/>
</dbReference>
<dbReference type="OMA" id="GMRIKFI"/>
<dbReference type="Proteomes" id="UP000688137">
    <property type="component" value="Unassembled WGS sequence"/>
</dbReference>
<evidence type="ECO:0000313" key="1">
    <source>
        <dbReference type="EMBL" id="CAD8083680.1"/>
    </source>
</evidence>
<keyword evidence="2" id="KW-1185">Reference proteome</keyword>
<sequence length="638" mass="74970">MSNFEERKDLFNKFQALVNQLTSFLENQQKVSGQETNYSLYGDEEGTTEIISDYISKLQNLQCALDFSEQILYLIPLEKDKLQIHLNESLIQRSKLGSSILISNFINQNSEIERAKIDDLHKKLSQFIKNYSESNHIICSQHNQKAEFIDLSNNNNIIDRRVCINCDKIKVRTTDLLEQYLMQFFYFKIQSDQKRIDIKKQIESIIQQIRFQKNIENFYIDKDKLFQKRIDIIDEVLKSQNIDLKLISDIAIDFAQTQTNFNNYSGQFMTKLEENLQQDFIIVQKQLNYLLNSLSQGQKQIIDSGIKLSSINDQQLKLTKLQQEEQSEKCQALCFNKDDQWIATAKKNVIIIWSFQGGKMNSKKPLNGHQDEISCLLFSKDSDALISAGGDQDCLINLWEKKKEYEWKLSKSFQNKGGIKVMLLNKKGDELIVGTQKGQILRFKVNFQILTLELITEYQIDQNQKPIFGLSLNDEQKYLVQCGQDKILRLISFDQNIEIQLKLLCTEIGMRIKFINNTSFVLVQKDGMLIYYKIEWQKFTEIQRLNLNSINQDYSYSPIWYNSDKKLLIVKHNKSIHFLRLIDGKFEKIHSLTYKYSLLFATISNNGQYLVTWIGKHQNEPYSMVQHDIYQIYELEYQ</sequence>
<comment type="caution">
    <text evidence="1">The sequence shown here is derived from an EMBL/GenBank/DDBJ whole genome shotgun (WGS) entry which is preliminary data.</text>
</comment>
<evidence type="ECO:0008006" key="3">
    <source>
        <dbReference type="Google" id="ProtNLM"/>
    </source>
</evidence>
<name>A0A8S1MU48_PARPR</name>
<dbReference type="GO" id="GO:0097361">
    <property type="term" value="C:cytosolic [4Fe-4S] assembly targeting complex"/>
    <property type="evidence" value="ECO:0007669"/>
    <property type="project" value="TreeGrafter"/>
</dbReference>
<dbReference type="PANTHER" id="PTHR19920:SF0">
    <property type="entry name" value="CYTOSOLIC IRON-SULFUR PROTEIN ASSEMBLY PROTEIN CIAO1-RELATED"/>
    <property type="match status" value="1"/>
</dbReference>
<proteinExistence type="predicted"/>
<evidence type="ECO:0000313" key="2">
    <source>
        <dbReference type="Proteomes" id="UP000688137"/>
    </source>
</evidence>
<dbReference type="PANTHER" id="PTHR19920">
    <property type="entry name" value="WD40 PROTEIN CIAO1"/>
    <property type="match status" value="1"/>
</dbReference>